<sequence length="63" mass="7387">MSSITQHTTRRLSHCYMHGLKLVEFLVKTIHSVYMILRWNGATAYANLNMHESNSHTVWRSLI</sequence>
<dbReference type="EMBL" id="ODYU01008615">
    <property type="protein sequence ID" value="SOQ52348.1"/>
    <property type="molecule type" value="Genomic_DNA"/>
</dbReference>
<proteinExistence type="predicted"/>
<dbReference type="AlphaFoldDB" id="A0A2H1WH06"/>
<accession>A0A2H1WH06</accession>
<organism evidence="1">
    <name type="scientific">Spodoptera frugiperda</name>
    <name type="common">Fall armyworm</name>
    <dbReference type="NCBI Taxonomy" id="7108"/>
    <lineage>
        <taxon>Eukaryota</taxon>
        <taxon>Metazoa</taxon>
        <taxon>Ecdysozoa</taxon>
        <taxon>Arthropoda</taxon>
        <taxon>Hexapoda</taxon>
        <taxon>Insecta</taxon>
        <taxon>Pterygota</taxon>
        <taxon>Neoptera</taxon>
        <taxon>Endopterygota</taxon>
        <taxon>Lepidoptera</taxon>
        <taxon>Glossata</taxon>
        <taxon>Ditrysia</taxon>
        <taxon>Noctuoidea</taxon>
        <taxon>Noctuidae</taxon>
        <taxon>Amphipyrinae</taxon>
        <taxon>Spodoptera</taxon>
    </lineage>
</organism>
<name>A0A2H1WH06_SPOFR</name>
<evidence type="ECO:0000313" key="1">
    <source>
        <dbReference type="EMBL" id="SOQ52348.1"/>
    </source>
</evidence>
<reference evidence="1" key="1">
    <citation type="submission" date="2016-07" db="EMBL/GenBank/DDBJ databases">
        <authorList>
            <person name="Bretaudeau A."/>
        </authorList>
    </citation>
    <scope>NUCLEOTIDE SEQUENCE</scope>
    <source>
        <strain evidence="1">Rice</strain>
        <tissue evidence="1">Whole body</tissue>
    </source>
</reference>
<protein>
    <submittedName>
        <fullName evidence="1">SFRICE_040260</fullName>
    </submittedName>
</protein>
<gene>
    <name evidence="1" type="ORF">SFRICE_040260</name>
</gene>